<feature type="transmembrane region" description="Helical" evidence="7">
    <location>
        <begin position="180"/>
        <end position="199"/>
    </location>
</feature>
<evidence type="ECO:0000256" key="3">
    <source>
        <dbReference type="ARBA" id="ARBA00022692"/>
    </source>
</evidence>
<keyword evidence="6" id="KW-0479">Metal-binding</keyword>
<evidence type="ECO:0000256" key="2">
    <source>
        <dbReference type="ARBA" id="ARBA00007018"/>
    </source>
</evidence>
<evidence type="ECO:0000256" key="4">
    <source>
        <dbReference type="ARBA" id="ARBA00022989"/>
    </source>
</evidence>
<keyword evidence="3 7" id="KW-0812">Transmembrane</keyword>
<accession>A0A9N8DIW9</accession>
<keyword evidence="9" id="KW-1185">Reference proteome</keyword>
<dbReference type="Proteomes" id="UP001153069">
    <property type="component" value="Unassembled WGS sequence"/>
</dbReference>
<dbReference type="InterPro" id="IPR004254">
    <property type="entry name" value="AdipoR/HlyIII-related"/>
</dbReference>
<keyword evidence="4 7" id="KW-1133">Transmembrane helix</keyword>
<feature type="binding site" evidence="6">
    <location>
        <position position="248"/>
    </location>
    <ligand>
        <name>Zn(2+)</name>
        <dbReference type="ChEBI" id="CHEBI:29105"/>
    </ligand>
</feature>
<evidence type="ECO:0000256" key="1">
    <source>
        <dbReference type="ARBA" id="ARBA00004141"/>
    </source>
</evidence>
<comment type="subcellular location">
    <subcellularLocation>
        <location evidence="1">Membrane</location>
        <topology evidence="1">Multi-pass membrane protein</topology>
    </subcellularLocation>
</comment>
<feature type="transmembrane region" description="Helical" evidence="7">
    <location>
        <begin position="249"/>
        <end position="267"/>
    </location>
</feature>
<feature type="transmembrane region" description="Helical" evidence="7">
    <location>
        <begin position="56"/>
        <end position="77"/>
    </location>
</feature>
<evidence type="ECO:0000256" key="7">
    <source>
        <dbReference type="SAM" id="Phobius"/>
    </source>
</evidence>
<comment type="similarity">
    <text evidence="2">Belongs to the ADIPOR family.</text>
</comment>
<reference evidence="8" key="1">
    <citation type="submission" date="2020-06" db="EMBL/GenBank/DDBJ databases">
        <authorList>
            <consortium name="Plant Systems Biology data submission"/>
        </authorList>
    </citation>
    <scope>NUCLEOTIDE SEQUENCE</scope>
    <source>
        <strain evidence="8">D6</strain>
    </source>
</reference>
<name>A0A9N8DIW9_9STRA</name>
<protein>
    <submittedName>
        <fullName evidence="8">Progestin receptor alpha</fullName>
    </submittedName>
</protein>
<dbReference type="GO" id="GO:0046872">
    <property type="term" value="F:metal ion binding"/>
    <property type="evidence" value="ECO:0007669"/>
    <property type="project" value="UniProtKB-KW"/>
</dbReference>
<dbReference type="PANTHER" id="PTHR20855:SF52">
    <property type="entry name" value="ADIPONECTIN RECEPTOR PROTEIN"/>
    <property type="match status" value="1"/>
</dbReference>
<comment type="caution">
    <text evidence="8">The sequence shown here is derived from an EMBL/GenBank/DDBJ whole genome shotgun (WGS) entry which is preliminary data.</text>
</comment>
<organism evidence="8 9">
    <name type="scientific">Seminavis robusta</name>
    <dbReference type="NCBI Taxonomy" id="568900"/>
    <lineage>
        <taxon>Eukaryota</taxon>
        <taxon>Sar</taxon>
        <taxon>Stramenopiles</taxon>
        <taxon>Ochrophyta</taxon>
        <taxon>Bacillariophyta</taxon>
        <taxon>Bacillariophyceae</taxon>
        <taxon>Bacillariophycidae</taxon>
        <taxon>Naviculales</taxon>
        <taxon>Naviculaceae</taxon>
        <taxon>Seminavis</taxon>
    </lineage>
</organism>
<evidence type="ECO:0000313" key="8">
    <source>
        <dbReference type="EMBL" id="CAB9500509.1"/>
    </source>
</evidence>
<dbReference type="EMBL" id="CAICTM010000084">
    <property type="protein sequence ID" value="CAB9500509.1"/>
    <property type="molecule type" value="Genomic_DNA"/>
</dbReference>
<dbReference type="AlphaFoldDB" id="A0A9N8DIW9"/>
<gene>
    <name evidence="8" type="ORF">SEMRO_85_G045300.1</name>
</gene>
<keyword evidence="8" id="KW-0675">Receptor</keyword>
<evidence type="ECO:0000256" key="5">
    <source>
        <dbReference type="ARBA" id="ARBA00023136"/>
    </source>
</evidence>
<evidence type="ECO:0000313" key="9">
    <source>
        <dbReference type="Proteomes" id="UP001153069"/>
    </source>
</evidence>
<dbReference type="PANTHER" id="PTHR20855">
    <property type="entry name" value="ADIPOR/PROGESTIN RECEPTOR-RELATED"/>
    <property type="match status" value="1"/>
</dbReference>
<feature type="transmembrane region" description="Helical" evidence="7">
    <location>
        <begin position="122"/>
        <end position="141"/>
    </location>
</feature>
<dbReference type="Pfam" id="PF03006">
    <property type="entry name" value="HlyIII"/>
    <property type="match status" value="1"/>
</dbReference>
<proteinExistence type="inferred from homology"/>
<keyword evidence="6" id="KW-0862">Zinc</keyword>
<keyword evidence="5 7" id="KW-0472">Membrane</keyword>
<dbReference type="GO" id="GO:0038023">
    <property type="term" value="F:signaling receptor activity"/>
    <property type="evidence" value="ECO:0007669"/>
    <property type="project" value="TreeGrafter"/>
</dbReference>
<evidence type="ECO:0000256" key="6">
    <source>
        <dbReference type="PIRSR" id="PIRSR604254-1"/>
    </source>
</evidence>
<feature type="binding site" evidence="6">
    <location>
        <position position="104"/>
    </location>
    <ligand>
        <name>Zn(2+)</name>
        <dbReference type="ChEBI" id="CHEBI:29105"/>
    </ligand>
</feature>
<feature type="transmembrane region" description="Helical" evidence="7">
    <location>
        <begin position="153"/>
        <end position="174"/>
    </location>
</feature>
<feature type="transmembrane region" description="Helical" evidence="7">
    <location>
        <begin position="211"/>
        <end position="229"/>
    </location>
</feature>
<feature type="binding site" evidence="6">
    <location>
        <position position="252"/>
    </location>
    <ligand>
        <name>Zn(2+)</name>
        <dbReference type="ChEBI" id="CHEBI:29105"/>
    </ligand>
</feature>
<dbReference type="OrthoDB" id="529367at2759"/>
<feature type="transmembrane region" description="Helical" evidence="7">
    <location>
        <begin position="84"/>
        <end position="102"/>
    </location>
</feature>
<sequence length="278" mass="31906">MQAPTSMTLPTAPGINFHRHEIPAWLQTRYIETGYRANLNFLQCFTSIFSVHNEVVAIWTHLLPALVFGGLTASFFFSNHRHSALFAQTSFSFTLVFTASAFMHTFNPINEEWHLWTLGLDWAAIAFVIYGVGHSLSSLVYYHDPRRQDMWKLAFAVPCSAFASIASWGGFHYLPQVTKISLVLLPSLAILAFGFDLCHRLPSHELQIVKDVMRVPLLLTISGILVYGAQFPERQFQDINFDMTRGHHLYHHVWSSAFAFIYLRNTWKWAQKIGIKHY</sequence>
<dbReference type="GO" id="GO:0016020">
    <property type="term" value="C:membrane"/>
    <property type="evidence" value="ECO:0007669"/>
    <property type="project" value="UniProtKB-SubCell"/>
</dbReference>